<protein>
    <submittedName>
        <fullName evidence="1">Uncharacterized protein</fullName>
    </submittedName>
</protein>
<proteinExistence type="predicted"/>
<evidence type="ECO:0000313" key="1">
    <source>
        <dbReference type="EMBL" id="KKB45983.1"/>
    </source>
</evidence>
<reference evidence="1 2" key="1">
    <citation type="submission" date="2013-04" db="EMBL/GenBank/DDBJ databases">
        <title>The Genome Sequence of Parabacteroides goldsteinii DSM 19448.</title>
        <authorList>
            <consortium name="The Broad Institute Genomics Platform"/>
            <person name="Earl A."/>
            <person name="Ward D."/>
            <person name="Feldgarden M."/>
            <person name="Gevers D."/>
            <person name="Martens E."/>
            <person name="Sakamoto M."/>
            <person name="Benno Y."/>
            <person name="Song Y."/>
            <person name="Liu C."/>
            <person name="Lee J."/>
            <person name="Bolanos M."/>
            <person name="Vaisanen M.L."/>
            <person name="Finegold S.M."/>
            <person name="Walker B."/>
            <person name="Young S."/>
            <person name="Zeng Q."/>
            <person name="Gargeya S."/>
            <person name="Fitzgerald M."/>
            <person name="Haas B."/>
            <person name="Abouelleil A."/>
            <person name="Allen A.W."/>
            <person name="Alvarado L."/>
            <person name="Arachchi H.M."/>
            <person name="Berlin A.M."/>
            <person name="Chapman S.B."/>
            <person name="Gainer-Dewar J."/>
            <person name="Goldberg J."/>
            <person name="Griggs A."/>
            <person name="Gujja S."/>
            <person name="Hansen M."/>
            <person name="Howarth C."/>
            <person name="Imamovic A."/>
            <person name="Ireland A."/>
            <person name="Larimer J."/>
            <person name="McCowan C."/>
            <person name="Murphy C."/>
            <person name="Pearson M."/>
            <person name="Poon T.W."/>
            <person name="Priest M."/>
            <person name="Roberts A."/>
            <person name="Saif S."/>
            <person name="Shea T."/>
            <person name="Sisk P."/>
            <person name="Sykes S."/>
            <person name="Wortman J."/>
            <person name="Nusbaum C."/>
            <person name="Birren B."/>
        </authorList>
    </citation>
    <scope>NUCLEOTIDE SEQUENCE [LARGE SCALE GENOMIC DNA]</scope>
    <source>
        <strain evidence="1 2">DSM 19448</strain>
    </source>
</reference>
<dbReference type="AlphaFoldDB" id="A0A0F5IKE8"/>
<accession>A0A0F5IKE8</accession>
<comment type="caution">
    <text evidence="1">The sequence shown here is derived from an EMBL/GenBank/DDBJ whole genome shotgun (WGS) entry which is preliminary data.</text>
</comment>
<dbReference type="HOGENOM" id="CLU_212367_0_0_10"/>
<feature type="non-terminal residue" evidence="1">
    <location>
        <position position="48"/>
    </location>
</feature>
<gene>
    <name evidence="1" type="ORF">HMPREF1535_04798</name>
</gene>
<evidence type="ECO:0000313" key="2">
    <source>
        <dbReference type="Proteomes" id="UP000033047"/>
    </source>
</evidence>
<dbReference type="Proteomes" id="UP000033047">
    <property type="component" value="Unassembled WGS sequence"/>
</dbReference>
<organism evidence="1 2">
    <name type="scientific">Parabacteroides goldsteinii DSM 19448 = WAL 12034</name>
    <dbReference type="NCBI Taxonomy" id="927665"/>
    <lineage>
        <taxon>Bacteria</taxon>
        <taxon>Pseudomonadati</taxon>
        <taxon>Bacteroidota</taxon>
        <taxon>Bacteroidia</taxon>
        <taxon>Bacteroidales</taxon>
        <taxon>Tannerellaceae</taxon>
        <taxon>Parabacteroides</taxon>
    </lineage>
</organism>
<name>A0A0F5IKE8_9BACT</name>
<sequence length="48" mass="5291">MKTVPFEQVILRGCGIDVHKDMVVATISGEGLKTETRSYKTFSSSLTE</sequence>
<dbReference type="EMBL" id="AQHV01000027">
    <property type="protein sequence ID" value="KKB45983.1"/>
    <property type="molecule type" value="Genomic_DNA"/>
</dbReference>